<gene>
    <name evidence="1" type="ORF">LIER_19709</name>
</gene>
<proteinExistence type="predicted"/>
<organism evidence="1 2">
    <name type="scientific">Lithospermum erythrorhizon</name>
    <name type="common">Purple gromwell</name>
    <name type="synonym">Lithospermum officinale var. erythrorhizon</name>
    <dbReference type="NCBI Taxonomy" id="34254"/>
    <lineage>
        <taxon>Eukaryota</taxon>
        <taxon>Viridiplantae</taxon>
        <taxon>Streptophyta</taxon>
        <taxon>Embryophyta</taxon>
        <taxon>Tracheophyta</taxon>
        <taxon>Spermatophyta</taxon>
        <taxon>Magnoliopsida</taxon>
        <taxon>eudicotyledons</taxon>
        <taxon>Gunneridae</taxon>
        <taxon>Pentapetalae</taxon>
        <taxon>asterids</taxon>
        <taxon>lamiids</taxon>
        <taxon>Boraginales</taxon>
        <taxon>Boraginaceae</taxon>
        <taxon>Boraginoideae</taxon>
        <taxon>Lithospermeae</taxon>
        <taxon>Lithospermum</taxon>
    </lineage>
</organism>
<evidence type="ECO:0000313" key="1">
    <source>
        <dbReference type="EMBL" id="GAA0163964.1"/>
    </source>
</evidence>
<evidence type="ECO:0000313" key="2">
    <source>
        <dbReference type="Proteomes" id="UP001454036"/>
    </source>
</evidence>
<dbReference type="EMBL" id="BAABME010004905">
    <property type="protein sequence ID" value="GAA0163964.1"/>
    <property type="molecule type" value="Genomic_DNA"/>
</dbReference>
<name>A0AAV3QIW0_LITER</name>
<dbReference type="InterPro" id="IPR055298">
    <property type="entry name" value="AtLOH3-like"/>
</dbReference>
<accession>A0AAV3QIW0</accession>
<reference evidence="1 2" key="1">
    <citation type="submission" date="2024-01" db="EMBL/GenBank/DDBJ databases">
        <title>The complete chloroplast genome sequence of Lithospermum erythrorhizon: insights into the phylogenetic relationship among Boraginaceae species and the maternal lineages of purple gromwells.</title>
        <authorList>
            <person name="Okada T."/>
            <person name="Watanabe K."/>
        </authorList>
    </citation>
    <scope>NUCLEOTIDE SEQUENCE [LARGE SCALE GENOMIC DNA]</scope>
</reference>
<keyword evidence="2" id="KW-1185">Reference proteome</keyword>
<protein>
    <recommendedName>
        <fullName evidence="3">HAT C-terminal dimerisation domain-containing protein</fullName>
    </recommendedName>
</protein>
<sequence>MNERFTPESTELLQCIACLSHCSSFEAFDTKSLVRMARLYPKDFACVGDEELAAQLEVALTLPISTASVERVFSGMNYVKDDLRSKMGNAWLNDFLVTNIEKEVFSTVDDRDIINRFQAVKERRMTIKL</sequence>
<dbReference type="AlphaFoldDB" id="A0AAV3QIW0"/>
<dbReference type="PANTHER" id="PTHR11697:SF230">
    <property type="entry name" value="ZINC FINGER, MYM DOMAIN CONTAINING 1"/>
    <property type="match status" value="1"/>
</dbReference>
<dbReference type="Proteomes" id="UP001454036">
    <property type="component" value="Unassembled WGS sequence"/>
</dbReference>
<comment type="caution">
    <text evidence="1">The sequence shown here is derived from an EMBL/GenBank/DDBJ whole genome shotgun (WGS) entry which is preliminary data.</text>
</comment>
<evidence type="ECO:0008006" key="3">
    <source>
        <dbReference type="Google" id="ProtNLM"/>
    </source>
</evidence>
<dbReference type="PANTHER" id="PTHR11697">
    <property type="entry name" value="GENERAL TRANSCRIPTION FACTOR 2-RELATED ZINC FINGER PROTEIN"/>
    <property type="match status" value="1"/>
</dbReference>